<keyword evidence="2" id="KW-0677">Repeat</keyword>
<dbReference type="InterPro" id="IPR001611">
    <property type="entry name" value="Leu-rich_rpt"/>
</dbReference>
<protein>
    <submittedName>
        <fullName evidence="4">L domain-like protein</fullName>
    </submittedName>
</protein>
<feature type="compositionally biased region" description="Polar residues" evidence="3">
    <location>
        <begin position="377"/>
        <end position="387"/>
    </location>
</feature>
<dbReference type="RefSeq" id="XP_033527835.1">
    <property type="nucleotide sequence ID" value="XM_033664699.1"/>
</dbReference>
<feature type="compositionally biased region" description="Low complexity" evidence="3">
    <location>
        <begin position="48"/>
        <end position="60"/>
    </location>
</feature>
<dbReference type="PANTHER" id="PTHR48051:SF1">
    <property type="entry name" value="RAS SUPPRESSOR PROTEIN 1"/>
    <property type="match status" value="1"/>
</dbReference>
<evidence type="ECO:0000313" key="5">
    <source>
        <dbReference type="Proteomes" id="UP000799771"/>
    </source>
</evidence>
<evidence type="ECO:0000256" key="3">
    <source>
        <dbReference type="SAM" id="MobiDB-lite"/>
    </source>
</evidence>
<dbReference type="InterPro" id="IPR050216">
    <property type="entry name" value="LRR_domain-containing"/>
</dbReference>
<dbReference type="AlphaFoldDB" id="A0A6A6AQK2"/>
<gene>
    <name evidence="4" type="ORF">P153DRAFT_308299</name>
</gene>
<dbReference type="InterPro" id="IPR032675">
    <property type="entry name" value="LRR_dom_sf"/>
</dbReference>
<dbReference type="OrthoDB" id="676979at2759"/>
<evidence type="ECO:0000313" key="4">
    <source>
        <dbReference type="EMBL" id="KAF2133448.1"/>
    </source>
</evidence>
<dbReference type="SMART" id="SM00369">
    <property type="entry name" value="LRR_TYP"/>
    <property type="match status" value="7"/>
</dbReference>
<feature type="compositionally biased region" description="Polar residues" evidence="3">
    <location>
        <begin position="73"/>
        <end position="102"/>
    </location>
</feature>
<feature type="region of interest" description="Disordered" evidence="3">
    <location>
        <begin position="1"/>
        <end position="448"/>
    </location>
</feature>
<feature type="compositionally biased region" description="Pro residues" evidence="3">
    <location>
        <begin position="1"/>
        <end position="12"/>
    </location>
</feature>
<keyword evidence="1" id="KW-0433">Leucine-rich repeat</keyword>
<feature type="compositionally biased region" description="Low complexity" evidence="3">
    <location>
        <begin position="291"/>
        <end position="308"/>
    </location>
</feature>
<dbReference type="PROSITE" id="PS51450">
    <property type="entry name" value="LRR"/>
    <property type="match status" value="1"/>
</dbReference>
<reference evidence="4" key="1">
    <citation type="journal article" date="2020" name="Stud. Mycol.">
        <title>101 Dothideomycetes genomes: a test case for predicting lifestyles and emergence of pathogens.</title>
        <authorList>
            <person name="Haridas S."/>
            <person name="Albert R."/>
            <person name="Binder M."/>
            <person name="Bloem J."/>
            <person name="Labutti K."/>
            <person name="Salamov A."/>
            <person name="Andreopoulos B."/>
            <person name="Baker S."/>
            <person name="Barry K."/>
            <person name="Bills G."/>
            <person name="Bluhm B."/>
            <person name="Cannon C."/>
            <person name="Castanera R."/>
            <person name="Culley D."/>
            <person name="Daum C."/>
            <person name="Ezra D."/>
            <person name="Gonzalez J."/>
            <person name="Henrissat B."/>
            <person name="Kuo A."/>
            <person name="Liang C."/>
            <person name="Lipzen A."/>
            <person name="Lutzoni F."/>
            <person name="Magnuson J."/>
            <person name="Mondo S."/>
            <person name="Nolan M."/>
            <person name="Ohm R."/>
            <person name="Pangilinan J."/>
            <person name="Park H.-J."/>
            <person name="Ramirez L."/>
            <person name="Alfaro M."/>
            <person name="Sun H."/>
            <person name="Tritt A."/>
            <person name="Yoshinaga Y."/>
            <person name="Zwiers L.-H."/>
            <person name="Turgeon B."/>
            <person name="Goodwin S."/>
            <person name="Spatafora J."/>
            <person name="Crous P."/>
            <person name="Grigoriev I."/>
        </authorList>
    </citation>
    <scope>NUCLEOTIDE SEQUENCE</scope>
    <source>
        <strain evidence="4">CBS 119687</strain>
    </source>
</reference>
<dbReference type="PANTHER" id="PTHR48051">
    <property type="match status" value="1"/>
</dbReference>
<accession>A0A6A6AQK2</accession>
<dbReference type="InterPro" id="IPR003591">
    <property type="entry name" value="Leu-rich_rpt_typical-subtyp"/>
</dbReference>
<feature type="compositionally biased region" description="Basic and acidic residues" evidence="3">
    <location>
        <begin position="421"/>
        <end position="436"/>
    </location>
</feature>
<evidence type="ECO:0000256" key="2">
    <source>
        <dbReference type="ARBA" id="ARBA00022737"/>
    </source>
</evidence>
<dbReference type="SMART" id="SM00364">
    <property type="entry name" value="LRR_BAC"/>
    <property type="match status" value="8"/>
</dbReference>
<name>A0A6A6AQK2_9PLEO</name>
<feature type="compositionally biased region" description="Polar residues" evidence="3">
    <location>
        <begin position="314"/>
        <end position="333"/>
    </location>
</feature>
<dbReference type="SUPFAM" id="SSF52058">
    <property type="entry name" value="L domain-like"/>
    <property type="match status" value="2"/>
</dbReference>
<dbReference type="Pfam" id="PF00560">
    <property type="entry name" value="LRR_1"/>
    <property type="match status" value="1"/>
</dbReference>
<keyword evidence="5" id="KW-1185">Reference proteome</keyword>
<sequence length="1082" mass="117477">MDQPAVPRPSGLPKPATSRLPVLRSSVSHSQLRTPSSTEQLRKKTSVSSLSRASLAAPAPALAPKPTPAPAQQRISTLQKKSSRVSLAPTNAPHTAISATPNTRRRASGIPSAGPTRTNDAPVFKRPFARQPSFQTKPAPQPASKPDVRKEDDALGSLDGFRSASRASSRAESRTGFRESDNDLEPEQAEHSKGKQQLSLSDRTIESLAHLPSSPAGRKGRRRSSFYGVDDGMPPPLRPASALSSSNSRPTSSDGASLAPPVTPHKYGALPGRLAMTAPGKRSVSALVPMSTATPSRTSSVSRPVSTVKKQPPSLAQNLQTTPKPRPLSNSKSMVARTPKSRPSLAGTFGQAISPPSATIASPVAPSPSRDAPLTSRKVTSSSNTLREQLAKAKAVRKADATKPSESPVKPGGSSNALREQIAKAREAARKAKVEPMRTSTPPRDAIVPDPAEVAEFDFGLDDPFNQTAKGTKSLMKKRIDGARVDGRLNIAVMGLKDIPDEVLNMYTYDPSDTSVAWGEVMDLATIIAADNELANIPESMFPDVDVEDVIDSDEAGPQFGGVQSLDFHGNVLRELPMGMRRLTQLSKLNLSRNQLPMEAFDVISQIATLRELKLAENALQGDLPSVLGNMSQLEVLELQNNKLTSLPAEIRQLTHLRTLNVAENQLETVPMDLFTATPLTELFASKNRFSGYFFTIDAAEHLQHLQLSMNSLTSLSKSDIVRLPALKHLDVTANRLVGFPSVTSWTKLATLLVGDNKLKVFPEGFCSLQQLRVADFTGNDLTKLEEEIALMQSLKTLTIAANPLRERKYLTMNTEDIQRDLASRLQPAMDEAVEFEDGEGVAADGTTSDSKDGWQMTPAGTLDLSSKQLTEFSDEATLKTFAESNEVRQLLLQQNALEFIPSTLFHLTHLTVLDLSKNNIENALAAPLELPKLRDLRLAGNKLKTLITLMRHLTAPALQNLDISQNRLSGSLPPLRTYFPELILLVAADNSFSEVTAESLQGLKMANLSNNDIERLEPRIGLLQGTLNGLNVEGNKFRVPNYQVLQKGTDSVLTWLRDKIPRESWDSSHTEFFDADDGMKF</sequence>
<dbReference type="Pfam" id="PF13855">
    <property type="entry name" value="LRR_8"/>
    <property type="match status" value="3"/>
</dbReference>
<evidence type="ECO:0000256" key="1">
    <source>
        <dbReference type="ARBA" id="ARBA00022614"/>
    </source>
</evidence>
<dbReference type="GO" id="GO:0005737">
    <property type="term" value="C:cytoplasm"/>
    <property type="evidence" value="ECO:0007669"/>
    <property type="project" value="TreeGrafter"/>
</dbReference>
<feature type="compositionally biased region" description="Basic and acidic residues" evidence="3">
    <location>
        <begin position="169"/>
        <end position="181"/>
    </location>
</feature>
<organism evidence="4 5">
    <name type="scientific">Dothidotthia symphoricarpi CBS 119687</name>
    <dbReference type="NCBI Taxonomy" id="1392245"/>
    <lineage>
        <taxon>Eukaryota</taxon>
        <taxon>Fungi</taxon>
        <taxon>Dikarya</taxon>
        <taxon>Ascomycota</taxon>
        <taxon>Pezizomycotina</taxon>
        <taxon>Dothideomycetes</taxon>
        <taxon>Pleosporomycetidae</taxon>
        <taxon>Pleosporales</taxon>
        <taxon>Dothidotthiaceae</taxon>
        <taxon>Dothidotthia</taxon>
    </lineage>
</organism>
<proteinExistence type="predicted"/>
<feature type="compositionally biased region" description="Polar residues" evidence="3">
    <location>
        <begin position="25"/>
        <end position="39"/>
    </location>
</feature>
<feature type="compositionally biased region" description="Low complexity" evidence="3">
    <location>
        <begin position="239"/>
        <end position="253"/>
    </location>
</feature>
<dbReference type="GeneID" id="54405131"/>
<dbReference type="EMBL" id="ML977499">
    <property type="protein sequence ID" value="KAF2133448.1"/>
    <property type="molecule type" value="Genomic_DNA"/>
</dbReference>
<dbReference type="Gene3D" id="3.80.10.10">
    <property type="entry name" value="Ribonuclease Inhibitor"/>
    <property type="match status" value="3"/>
</dbReference>
<dbReference type="Proteomes" id="UP000799771">
    <property type="component" value="Unassembled WGS sequence"/>
</dbReference>